<evidence type="ECO:0000256" key="1">
    <source>
        <dbReference type="ARBA" id="ARBA00008635"/>
    </source>
</evidence>
<evidence type="ECO:0000313" key="4">
    <source>
        <dbReference type="Proteomes" id="UP001560573"/>
    </source>
</evidence>
<comment type="caution">
    <text evidence="3">The sequence shown here is derived from an EMBL/GenBank/DDBJ whole genome shotgun (WGS) entry which is preliminary data.</text>
</comment>
<dbReference type="RefSeq" id="WP_369328501.1">
    <property type="nucleotide sequence ID" value="NZ_JAULBC010000002.1"/>
</dbReference>
<keyword evidence="2" id="KW-0479">Metal-binding</keyword>
<dbReference type="InterPro" id="IPR007837">
    <property type="entry name" value="DinB"/>
</dbReference>
<evidence type="ECO:0000256" key="2">
    <source>
        <dbReference type="ARBA" id="ARBA00022723"/>
    </source>
</evidence>
<keyword evidence="4" id="KW-1185">Reference proteome</keyword>
<evidence type="ECO:0000313" key="3">
    <source>
        <dbReference type="EMBL" id="MEX6687097.1"/>
    </source>
</evidence>
<proteinExistence type="inferred from homology"/>
<gene>
    <name evidence="3" type="ORF">QTN47_06305</name>
</gene>
<comment type="similarity">
    <text evidence="1">Belongs to the DinB family.</text>
</comment>
<dbReference type="Proteomes" id="UP001560573">
    <property type="component" value="Unassembled WGS sequence"/>
</dbReference>
<organism evidence="3 4">
    <name type="scientific">Danxiaibacter flavus</name>
    <dbReference type="NCBI Taxonomy" id="3049108"/>
    <lineage>
        <taxon>Bacteria</taxon>
        <taxon>Pseudomonadati</taxon>
        <taxon>Bacteroidota</taxon>
        <taxon>Chitinophagia</taxon>
        <taxon>Chitinophagales</taxon>
        <taxon>Chitinophagaceae</taxon>
        <taxon>Danxiaibacter</taxon>
    </lineage>
</organism>
<dbReference type="SUPFAM" id="SSF109854">
    <property type="entry name" value="DinB/YfiT-like putative metalloenzymes"/>
    <property type="match status" value="1"/>
</dbReference>
<dbReference type="InterPro" id="IPR034660">
    <property type="entry name" value="DinB/YfiT-like"/>
</dbReference>
<sequence length="166" mass="19104">MNEVSITSQFYKEFEAEIPATRKCIERVPENLYDWQPHEKSMKFGYLTLLVAEIPKWIAIMITKGEIDFQTFSHPQITTTKEMIAFFDDNIQKAKQALKGLTVEQLSKPFVLKNGSQIIINSPLIDNLSSTLNHWVHHRGQMTVYMRLNNIAVPSIYGPSADEKVF</sequence>
<protein>
    <submittedName>
        <fullName evidence="3">DinB family protein</fullName>
    </submittedName>
</protein>
<dbReference type="Gene3D" id="1.20.120.450">
    <property type="entry name" value="dinb family like domain"/>
    <property type="match status" value="1"/>
</dbReference>
<accession>A0ABV3ZB66</accession>
<dbReference type="Pfam" id="PF05163">
    <property type="entry name" value="DinB"/>
    <property type="match status" value="1"/>
</dbReference>
<reference evidence="3 4" key="1">
    <citation type="submission" date="2023-07" db="EMBL/GenBank/DDBJ databases">
        <authorList>
            <person name="Lian W.-H."/>
        </authorList>
    </citation>
    <scope>NUCLEOTIDE SEQUENCE [LARGE SCALE GENOMIC DNA]</scope>
    <source>
        <strain evidence="3 4">SYSU DXS3180</strain>
    </source>
</reference>
<dbReference type="EMBL" id="JAULBC010000002">
    <property type="protein sequence ID" value="MEX6687097.1"/>
    <property type="molecule type" value="Genomic_DNA"/>
</dbReference>
<name>A0ABV3ZB66_9BACT</name>